<evidence type="ECO:0000313" key="1">
    <source>
        <dbReference type="EMBL" id="GGP03421.1"/>
    </source>
</evidence>
<organism evidence="1 2">
    <name type="scientific">Cloacibacterium rupense</name>
    <dbReference type="NCBI Taxonomy" id="517423"/>
    <lineage>
        <taxon>Bacteria</taxon>
        <taxon>Pseudomonadati</taxon>
        <taxon>Bacteroidota</taxon>
        <taxon>Flavobacteriia</taxon>
        <taxon>Flavobacteriales</taxon>
        <taxon>Weeksellaceae</taxon>
    </lineage>
</organism>
<evidence type="ECO:0008006" key="3">
    <source>
        <dbReference type="Google" id="ProtNLM"/>
    </source>
</evidence>
<gene>
    <name evidence="1" type="ORF">GCM10010992_11750</name>
</gene>
<accession>A0ABQ2NIL5</accession>
<reference evidence="2" key="1">
    <citation type="journal article" date="2019" name="Int. J. Syst. Evol. Microbiol.">
        <title>The Global Catalogue of Microorganisms (GCM) 10K type strain sequencing project: providing services to taxonomists for standard genome sequencing and annotation.</title>
        <authorList>
            <consortium name="The Broad Institute Genomics Platform"/>
            <consortium name="The Broad Institute Genome Sequencing Center for Infectious Disease"/>
            <person name="Wu L."/>
            <person name="Ma J."/>
        </authorList>
    </citation>
    <scope>NUCLEOTIDE SEQUENCE [LARGE SCALE GENOMIC DNA]</scope>
    <source>
        <strain evidence="2">CGMCC 1.7656</strain>
    </source>
</reference>
<name>A0ABQ2NIL5_9FLAO</name>
<dbReference type="EMBL" id="BMLV01000002">
    <property type="protein sequence ID" value="GGP03421.1"/>
    <property type="molecule type" value="Genomic_DNA"/>
</dbReference>
<dbReference type="Proteomes" id="UP000620064">
    <property type="component" value="Unassembled WGS sequence"/>
</dbReference>
<comment type="caution">
    <text evidence="1">The sequence shown here is derived from an EMBL/GenBank/DDBJ whole genome shotgun (WGS) entry which is preliminary data.</text>
</comment>
<protein>
    <recommendedName>
        <fullName evidence="3">DUF922 domain-containing protein</fullName>
    </recommendedName>
</protein>
<proteinExistence type="predicted"/>
<evidence type="ECO:0000313" key="2">
    <source>
        <dbReference type="Proteomes" id="UP000620064"/>
    </source>
</evidence>
<keyword evidence="2" id="KW-1185">Reference proteome</keyword>
<sequence length="169" mass="20137">MSLLLNSFLFSQEIEWQETRKIEFSDFKGKPPAISNFAANSMISINYKVLSKSIWTGKIKIKIFATFDSEKSWVSLQYLNQNGLLEHEQIHFDIAEFFSRKLSKVLLERVDTVEKFNRDFQILYDKVYQEYIDFQNLFEEETSYGTNIEKQKIWKERVDNLLKITKPQP</sequence>
<dbReference type="RefSeq" id="WP_188617148.1">
    <property type="nucleotide sequence ID" value="NZ_BMLV01000002.1"/>
</dbReference>